<accession>A0ABS1X7S8</accession>
<sequence length="225" mass="25198">MSSSEPFQILDGWIRVDSLVDTYAEIAENAFALFLGDVIHPAPLFHPQFNPDEFLNQDRQKNINGIKTIVFSAMAIEAAAFDLAASQLGDKVATEYLDKMDLLGKWMIVPRLVCGRSLREDGPAVNALRGLIKARNGLVHPKSKEWDRAGKAEVAMIDRWSKFEKDQVPNAFKTLVLLSLELDALLNTLQTILPSYEELRTPPRDPLVKDVVQRCRMIHRDASGG</sequence>
<keyword evidence="2" id="KW-1185">Reference proteome</keyword>
<reference evidence="1 2" key="1">
    <citation type="submission" date="2020-12" db="EMBL/GenBank/DDBJ databases">
        <title>Genome of Pca MAFF 106156.</title>
        <authorList>
            <person name="Fujikawa T."/>
            <person name="Inoue Y."/>
        </authorList>
    </citation>
    <scope>NUCLEOTIDE SEQUENCE [LARGE SCALE GENOMIC DNA]</scope>
    <source>
        <strain evidence="1 2">MAFF 106156</strain>
    </source>
</reference>
<dbReference type="RefSeq" id="WP_203009638.1">
    <property type="nucleotide sequence ID" value="NZ_JAEVFO010000008.1"/>
</dbReference>
<gene>
    <name evidence="1" type="ORF">JHZ66_01720</name>
</gene>
<proteinExistence type="predicted"/>
<comment type="caution">
    <text evidence="1">The sequence shown here is derived from an EMBL/GenBank/DDBJ whole genome shotgun (WGS) entry which is preliminary data.</text>
</comment>
<dbReference type="EMBL" id="JAEVFO010000008">
    <property type="protein sequence ID" value="MBM0137547.1"/>
    <property type="molecule type" value="Genomic_DNA"/>
</dbReference>
<dbReference type="Proteomes" id="UP000644195">
    <property type="component" value="Unassembled WGS sequence"/>
</dbReference>
<name>A0ABS1X7S8_PSEC1</name>
<evidence type="ECO:0000313" key="1">
    <source>
        <dbReference type="EMBL" id="MBM0137547.1"/>
    </source>
</evidence>
<protein>
    <recommendedName>
        <fullName evidence="3">Apea-like HEPN domain-containing protein</fullName>
    </recommendedName>
</protein>
<evidence type="ECO:0008006" key="3">
    <source>
        <dbReference type="Google" id="ProtNLM"/>
    </source>
</evidence>
<evidence type="ECO:0000313" key="2">
    <source>
        <dbReference type="Proteomes" id="UP000644195"/>
    </source>
</evidence>
<organism evidence="1 2">
    <name type="scientific">Pseudomonas cannabina pv. alisalensis</name>
    <dbReference type="NCBI Taxonomy" id="757414"/>
    <lineage>
        <taxon>Bacteria</taxon>
        <taxon>Pseudomonadati</taxon>
        <taxon>Pseudomonadota</taxon>
        <taxon>Gammaproteobacteria</taxon>
        <taxon>Pseudomonadales</taxon>
        <taxon>Pseudomonadaceae</taxon>
        <taxon>Pseudomonas</taxon>
    </lineage>
</organism>